<protein>
    <recommendedName>
        <fullName evidence="5">Pentatricopeptide repeat protein</fullName>
    </recommendedName>
</protein>
<comment type="caution">
    <text evidence="3">The sequence shown here is derived from an EMBL/GenBank/DDBJ whole genome shotgun (WGS) entry which is preliminary data.</text>
</comment>
<accession>A0AAN9HZQ3</accession>
<dbReference type="InterPro" id="IPR002885">
    <property type="entry name" value="PPR_rpt"/>
</dbReference>
<dbReference type="Proteomes" id="UP001372338">
    <property type="component" value="Unassembled WGS sequence"/>
</dbReference>
<reference evidence="3 4" key="1">
    <citation type="submission" date="2024-01" db="EMBL/GenBank/DDBJ databases">
        <title>The genomes of 5 underutilized Papilionoideae crops provide insights into root nodulation and disease resistanc.</title>
        <authorList>
            <person name="Yuan L."/>
        </authorList>
    </citation>
    <scope>NUCLEOTIDE SEQUENCE [LARGE SCALE GENOMIC DNA]</scope>
    <source>
        <strain evidence="3">ZHUSHIDOU_FW_LH</strain>
        <tissue evidence="3">Leaf</tissue>
    </source>
</reference>
<dbReference type="GO" id="GO:0009451">
    <property type="term" value="P:RNA modification"/>
    <property type="evidence" value="ECO:0007669"/>
    <property type="project" value="InterPro"/>
</dbReference>
<keyword evidence="4" id="KW-1185">Reference proteome</keyword>
<dbReference type="PROSITE" id="PS51375">
    <property type="entry name" value="PPR"/>
    <property type="match status" value="1"/>
</dbReference>
<organism evidence="3 4">
    <name type="scientific">Crotalaria pallida</name>
    <name type="common">Smooth rattlebox</name>
    <name type="synonym">Crotalaria striata</name>
    <dbReference type="NCBI Taxonomy" id="3830"/>
    <lineage>
        <taxon>Eukaryota</taxon>
        <taxon>Viridiplantae</taxon>
        <taxon>Streptophyta</taxon>
        <taxon>Embryophyta</taxon>
        <taxon>Tracheophyta</taxon>
        <taxon>Spermatophyta</taxon>
        <taxon>Magnoliopsida</taxon>
        <taxon>eudicotyledons</taxon>
        <taxon>Gunneridae</taxon>
        <taxon>Pentapetalae</taxon>
        <taxon>rosids</taxon>
        <taxon>fabids</taxon>
        <taxon>Fabales</taxon>
        <taxon>Fabaceae</taxon>
        <taxon>Papilionoideae</taxon>
        <taxon>50 kb inversion clade</taxon>
        <taxon>genistoids sensu lato</taxon>
        <taxon>core genistoids</taxon>
        <taxon>Crotalarieae</taxon>
        <taxon>Crotalaria</taxon>
    </lineage>
</organism>
<dbReference type="InterPro" id="IPR046960">
    <property type="entry name" value="PPR_At4g14850-like_plant"/>
</dbReference>
<dbReference type="PANTHER" id="PTHR47926">
    <property type="entry name" value="PENTATRICOPEPTIDE REPEAT-CONTAINING PROTEIN"/>
    <property type="match status" value="1"/>
</dbReference>
<dbReference type="Pfam" id="PF01535">
    <property type="entry name" value="PPR"/>
    <property type="match status" value="2"/>
</dbReference>
<dbReference type="GO" id="GO:0003723">
    <property type="term" value="F:RNA binding"/>
    <property type="evidence" value="ECO:0007669"/>
    <property type="project" value="InterPro"/>
</dbReference>
<evidence type="ECO:0000313" key="3">
    <source>
        <dbReference type="EMBL" id="KAK7260272.1"/>
    </source>
</evidence>
<sequence length="188" mass="21191">MLCSLDNVDEVTVALSLKACQGELKLGSQIHGFVVSSGFDSCVTVSNSLMKMYCKSRNFEKALLVFENLINPDIVSWNTILSGFEKGVDALTFSCSMHLNGVVFDPVTYTTALSFCWGDHQFFFGWQLQSLVLKYGFGCEVFLGNALITMYSRRGRLDEARRVFDEMTRRDLVSWNAMLSEYAQEQGH</sequence>
<dbReference type="InterPro" id="IPR011990">
    <property type="entry name" value="TPR-like_helical_dom_sf"/>
</dbReference>
<dbReference type="AlphaFoldDB" id="A0AAN9HZQ3"/>
<dbReference type="EMBL" id="JAYWIO010000005">
    <property type="protein sequence ID" value="KAK7260272.1"/>
    <property type="molecule type" value="Genomic_DNA"/>
</dbReference>
<name>A0AAN9HZQ3_CROPI</name>
<dbReference type="NCBIfam" id="TIGR00756">
    <property type="entry name" value="PPR"/>
    <property type="match status" value="2"/>
</dbReference>
<gene>
    <name evidence="3" type="ORF">RIF29_26188</name>
</gene>
<dbReference type="Gene3D" id="1.25.40.10">
    <property type="entry name" value="Tetratricopeptide repeat domain"/>
    <property type="match status" value="2"/>
</dbReference>
<keyword evidence="1" id="KW-0677">Repeat</keyword>
<evidence type="ECO:0008006" key="5">
    <source>
        <dbReference type="Google" id="ProtNLM"/>
    </source>
</evidence>
<evidence type="ECO:0000256" key="2">
    <source>
        <dbReference type="PROSITE-ProRule" id="PRU00708"/>
    </source>
</evidence>
<proteinExistence type="predicted"/>
<feature type="repeat" description="PPR" evidence="2">
    <location>
        <begin position="140"/>
        <end position="174"/>
    </location>
</feature>
<dbReference type="PANTHER" id="PTHR47926:SF347">
    <property type="entry name" value="PENTATRICOPEPTIDE REPEAT-CONTAINING PROTEIN"/>
    <property type="match status" value="1"/>
</dbReference>
<evidence type="ECO:0000256" key="1">
    <source>
        <dbReference type="ARBA" id="ARBA00022737"/>
    </source>
</evidence>
<evidence type="ECO:0000313" key="4">
    <source>
        <dbReference type="Proteomes" id="UP001372338"/>
    </source>
</evidence>